<evidence type="ECO:0000256" key="2">
    <source>
        <dbReference type="SAM" id="MobiDB-lite"/>
    </source>
</evidence>
<feature type="compositionally biased region" description="Basic residues" evidence="2">
    <location>
        <begin position="303"/>
        <end position="326"/>
    </location>
</feature>
<dbReference type="InterPro" id="IPR036875">
    <property type="entry name" value="Znf_CCHC_sf"/>
</dbReference>
<dbReference type="SMART" id="SM00343">
    <property type="entry name" value="ZnF_C2HC"/>
    <property type="match status" value="2"/>
</dbReference>
<keyword evidence="1" id="KW-0862">Zinc</keyword>
<gene>
    <name evidence="4" type="ORF">NCGR_LOCUS59609</name>
</gene>
<dbReference type="PROSITE" id="PS50158">
    <property type="entry name" value="ZF_CCHC"/>
    <property type="match status" value="1"/>
</dbReference>
<dbReference type="EMBL" id="CAJGYO010000018">
    <property type="protein sequence ID" value="CAD6335511.1"/>
    <property type="molecule type" value="Genomic_DNA"/>
</dbReference>
<proteinExistence type="predicted"/>
<evidence type="ECO:0000313" key="5">
    <source>
        <dbReference type="Proteomes" id="UP000604825"/>
    </source>
</evidence>
<dbReference type="AlphaFoldDB" id="A0A811S2C4"/>
<accession>A0A811S2C4</accession>
<evidence type="ECO:0000259" key="3">
    <source>
        <dbReference type="PROSITE" id="PS50158"/>
    </source>
</evidence>
<keyword evidence="1" id="KW-0863">Zinc-finger</keyword>
<dbReference type="Proteomes" id="UP000604825">
    <property type="component" value="Unassembled WGS sequence"/>
</dbReference>
<dbReference type="GO" id="GO:0008270">
    <property type="term" value="F:zinc ion binding"/>
    <property type="evidence" value="ECO:0007669"/>
    <property type="project" value="UniProtKB-KW"/>
</dbReference>
<name>A0A811S2C4_9POAL</name>
<protein>
    <recommendedName>
        <fullName evidence="3">CCHC-type domain-containing protein</fullName>
    </recommendedName>
</protein>
<comment type="caution">
    <text evidence="4">The sequence shown here is derived from an EMBL/GenBank/DDBJ whole genome shotgun (WGS) entry which is preliminary data.</text>
</comment>
<keyword evidence="5" id="KW-1185">Reference proteome</keyword>
<evidence type="ECO:0000313" key="4">
    <source>
        <dbReference type="EMBL" id="CAD6335511.1"/>
    </source>
</evidence>
<organism evidence="4 5">
    <name type="scientific">Miscanthus lutarioriparius</name>
    <dbReference type="NCBI Taxonomy" id="422564"/>
    <lineage>
        <taxon>Eukaryota</taxon>
        <taxon>Viridiplantae</taxon>
        <taxon>Streptophyta</taxon>
        <taxon>Embryophyta</taxon>
        <taxon>Tracheophyta</taxon>
        <taxon>Spermatophyta</taxon>
        <taxon>Magnoliopsida</taxon>
        <taxon>Liliopsida</taxon>
        <taxon>Poales</taxon>
        <taxon>Poaceae</taxon>
        <taxon>PACMAD clade</taxon>
        <taxon>Panicoideae</taxon>
        <taxon>Andropogonodae</taxon>
        <taxon>Andropogoneae</taxon>
        <taxon>Saccharinae</taxon>
        <taxon>Miscanthus</taxon>
    </lineage>
</organism>
<dbReference type="InterPro" id="IPR001878">
    <property type="entry name" value="Znf_CCHC"/>
</dbReference>
<dbReference type="Gene3D" id="4.10.60.10">
    <property type="entry name" value="Zinc finger, CCHC-type"/>
    <property type="match status" value="1"/>
</dbReference>
<reference evidence="4" key="1">
    <citation type="submission" date="2020-10" db="EMBL/GenBank/DDBJ databases">
        <authorList>
            <person name="Han B."/>
            <person name="Lu T."/>
            <person name="Zhao Q."/>
            <person name="Huang X."/>
            <person name="Zhao Y."/>
        </authorList>
    </citation>
    <scope>NUCLEOTIDE SEQUENCE</scope>
</reference>
<dbReference type="OrthoDB" id="5978043at2759"/>
<feature type="domain" description="CCHC-type" evidence="3">
    <location>
        <begin position="43"/>
        <end position="58"/>
    </location>
</feature>
<evidence type="ECO:0000256" key="1">
    <source>
        <dbReference type="PROSITE-ProRule" id="PRU00047"/>
    </source>
</evidence>
<dbReference type="GO" id="GO:0003676">
    <property type="term" value="F:nucleic acid binding"/>
    <property type="evidence" value="ECO:0007669"/>
    <property type="project" value="InterPro"/>
</dbReference>
<sequence>MGHVERRVHHPHEIVVGDSQATQEGENGDQVAPVEQHNRLQICHRCGMVGHPANSCPNPVVCSRCHKEGHVARVCVTKMPWEFISPFCGLSAYGQGFHLIEGIKDMSTTALITITFVEIRKVNCITVDVNPQTVINEYGSNMMKYRYDPLTAIEDKNALYGCSKEIFFQIDDIHKESPILANNQVVKNSEATEVETATSKISAASKMPVEAHNPWENHGTNPLPVVEDGQKENQDDWPEWHQKIDVLKDLENARMKLNEHSSNSVVQDIGMEDEVLPLEDQNVLEWGSEESEDEPCVVIASTRKSRSSKKYKRKARATKAHPRGAC</sequence>
<dbReference type="SUPFAM" id="SSF57756">
    <property type="entry name" value="Retrovirus zinc finger-like domains"/>
    <property type="match status" value="1"/>
</dbReference>
<keyword evidence="1" id="KW-0479">Metal-binding</keyword>
<feature type="region of interest" description="Disordered" evidence="2">
    <location>
        <begin position="286"/>
        <end position="326"/>
    </location>
</feature>